<evidence type="ECO:0000313" key="5">
    <source>
        <dbReference type="Proteomes" id="UP000095564"/>
    </source>
</evidence>
<accession>A0A173T9W9</accession>
<evidence type="ECO:0000256" key="1">
    <source>
        <dbReference type="ARBA" id="ARBA00023125"/>
    </source>
</evidence>
<dbReference type="InterPro" id="IPR010095">
    <property type="entry name" value="Cas12f1-like_TNB"/>
</dbReference>
<evidence type="ECO:0000313" key="3">
    <source>
        <dbReference type="EMBL" id="CUM99524.1"/>
    </source>
</evidence>
<evidence type="ECO:0000259" key="2">
    <source>
        <dbReference type="Pfam" id="PF07282"/>
    </source>
</evidence>
<keyword evidence="1 3" id="KW-0238">DNA-binding</keyword>
<reference evidence="5 6" key="1">
    <citation type="submission" date="2015-09" db="EMBL/GenBank/DDBJ databases">
        <authorList>
            <consortium name="Pathogen Informatics"/>
        </authorList>
    </citation>
    <scope>NUCLEOTIDE SEQUENCE [LARGE SCALE GENOMIC DNA]</scope>
    <source>
        <strain evidence="3 6">2789STDY5608868</strain>
        <strain evidence="4 5">2789STDY5834908</strain>
    </source>
</reference>
<dbReference type="Proteomes" id="UP000095564">
    <property type="component" value="Unassembled WGS sequence"/>
</dbReference>
<gene>
    <name evidence="3" type="ORF">ERS852425_01930</name>
    <name evidence="4" type="ORF">ERS852520_01796</name>
</gene>
<dbReference type="OrthoDB" id="4278026at2"/>
<proteinExistence type="predicted"/>
<dbReference type="Proteomes" id="UP000095598">
    <property type="component" value="Unassembled WGS sequence"/>
</dbReference>
<dbReference type="EMBL" id="CZAU01000016">
    <property type="protein sequence ID" value="CUP62358.1"/>
    <property type="molecule type" value="Genomic_DNA"/>
</dbReference>
<dbReference type="AlphaFoldDB" id="A0A173T9W9"/>
<evidence type="ECO:0000313" key="4">
    <source>
        <dbReference type="EMBL" id="CUP62358.1"/>
    </source>
</evidence>
<evidence type="ECO:0000313" key="6">
    <source>
        <dbReference type="Proteomes" id="UP000095598"/>
    </source>
</evidence>
<dbReference type="EMBL" id="CYXT01000014">
    <property type="protein sequence ID" value="CUM99524.1"/>
    <property type="molecule type" value="Genomic_DNA"/>
</dbReference>
<feature type="domain" description="Cas12f1-like TNB" evidence="2">
    <location>
        <begin position="418"/>
        <end position="482"/>
    </location>
</feature>
<dbReference type="RefSeq" id="WP_055160430.1">
    <property type="nucleotide sequence ID" value="NZ_CYXT01000014.1"/>
</dbReference>
<dbReference type="GO" id="GO:0003677">
    <property type="term" value="F:DNA binding"/>
    <property type="evidence" value="ECO:0007669"/>
    <property type="project" value="UniProtKB-KW"/>
</dbReference>
<dbReference type="Pfam" id="PF07282">
    <property type="entry name" value="Cas12f1-like_TNB"/>
    <property type="match status" value="1"/>
</dbReference>
<organism evidence="3 6">
    <name type="scientific">Anaerostipes hadrus</name>
    <dbReference type="NCBI Taxonomy" id="649756"/>
    <lineage>
        <taxon>Bacteria</taxon>
        <taxon>Bacillati</taxon>
        <taxon>Bacillota</taxon>
        <taxon>Clostridia</taxon>
        <taxon>Lachnospirales</taxon>
        <taxon>Lachnospiraceae</taxon>
        <taxon>Anaerostipes</taxon>
    </lineage>
</organism>
<sequence length="526" mass="61373">MPRSRRRKDSSFEASVTKSVFLYGRPNKDKLALLRQMQTVFTALVNEDIQILSTREDLMMQLVKNDKKDSTMRTLEKTIRRKGLSSAFSQNAFDVAVTHLSNRLDEIRLDLLAEGMDPFARSKVLFAMSIMRRSRLEMISAMEDLKEDFYLDCAKKLRDMTEEEFMITQKIFQDLYAMKCMEYRIPQLRSVSVPLDSRLMKIEPSDHVKTPYVICMTDPFRKNHRIQIPIDTSAHSLHKIQSRKMAGTVTMQIRKGKLRIGWAYSKHMKQPKTDDMIGVDIGITDALYTSDDRQIGSMREILDFYHDTVEPAFAELSDLRNKIRNISSYLRTHDLPDDVRRSLIEKMDRLSDMMQTMDAPYRKKRHYYDMLNTAIASAVKEYMGTLSPEILTVLEKLDIKEFTKSKTSNARFSMFARGKLQHRLMEELNWRGFDFLEVVPDYTSQVCPVCHNLDSNNRNGKDFTCTCCRHHDDADHVGSLNIKARAFDKEIKDICEKHKYNHKNLQTALRALYAKRHQEYINTESA</sequence>
<name>A0A173T9W9_ANAHA</name>
<protein>
    <submittedName>
        <fullName evidence="3">Putative transposase DNA-binding domain</fullName>
    </submittedName>
</protein>